<dbReference type="InterPro" id="IPR002791">
    <property type="entry name" value="ARMT1-like_metal-bd"/>
</dbReference>
<reference evidence="2 3" key="1">
    <citation type="journal article" date="2013" name="J. Bacteriol.">
        <title>Roles of HynAB and Ech, the only two hydrogenases found in the model sulfate reducer Desulfovibrio gigas.</title>
        <authorList>
            <person name="Morais-Silva F.O."/>
            <person name="Santos C.I."/>
            <person name="Rodrigues R."/>
            <person name="Pereira I.A."/>
            <person name="Rodrigues-Pousada C."/>
        </authorList>
    </citation>
    <scope>NUCLEOTIDE SEQUENCE [LARGE SCALE GENOMIC DNA]</scope>
    <source>
        <strain evidence="3">ATCC 19364 / DSM 1382 / NCIMB 9332 / VKM B-1759</strain>
    </source>
</reference>
<dbReference type="RefSeq" id="WP_021762075.1">
    <property type="nucleotide sequence ID" value="NC_022444.1"/>
</dbReference>
<dbReference type="EMBL" id="CP006585">
    <property type="protein sequence ID" value="AGW14976.1"/>
    <property type="molecule type" value="Genomic_DNA"/>
</dbReference>
<gene>
    <name evidence="2" type="ORF">DGI_3276</name>
</gene>
<keyword evidence="3" id="KW-1185">Reference proteome</keyword>
<dbReference type="eggNOG" id="COG1578">
    <property type="taxonomic scope" value="Bacteria"/>
</dbReference>
<evidence type="ECO:0000313" key="3">
    <source>
        <dbReference type="Proteomes" id="UP000016587"/>
    </source>
</evidence>
<dbReference type="OrthoDB" id="5409427at2"/>
<protein>
    <recommendedName>
        <fullName evidence="1">Damage-control phosphatase ARMT1-like metal-binding domain-containing protein</fullName>
    </recommendedName>
</protein>
<evidence type="ECO:0000259" key="1">
    <source>
        <dbReference type="Pfam" id="PF01937"/>
    </source>
</evidence>
<reference evidence="3" key="2">
    <citation type="submission" date="2013-07" db="EMBL/GenBank/DDBJ databases">
        <authorList>
            <person name="Morais-Silva F.O."/>
            <person name="Rezende A.M."/>
            <person name="Pimentel C."/>
            <person name="Resende D.M."/>
            <person name="Santos C.I."/>
            <person name="Clemente C."/>
            <person name="de Oliveira L.M."/>
            <person name="da Silva S.M."/>
            <person name="Costa D.A."/>
            <person name="Varela-Raposo A."/>
            <person name="Horacio E.C.A."/>
            <person name="Matos M."/>
            <person name="Flores O."/>
            <person name="Ruiz J.C."/>
            <person name="Rodrigues-Pousada C."/>
        </authorList>
    </citation>
    <scope>NUCLEOTIDE SEQUENCE [LARGE SCALE GENOMIC DNA]</scope>
    <source>
        <strain evidence="3">ATCC 19364 / DSM 1382 / NCIMB 9332 / VKM B-1759</strain>
    </source>
</reference>
<accession>T2GFQ1</accession>
<dbReference type="Pfam" id="PF01937">
    <property type="entry name" value="ARMT1-like_dom"/>
    <property type="match status" value="1"/>
</dbReference>
<name>T2GFQ1_MEGG1</name>
<dbReference type="SUPFAM" id="SSF111321">
    <property type="entry name" value="AF1104-like"/>
    <property type="match status" value="1"/>
</dbReference>
<evidence type="ECO:0000313" key="2">
    <source>
        <dbReference type="EMBL" id="AGW14976.1"/>
    </source>
</evidence>
<feature type="domain" description="Damage-control phosphatase ARMT1-like metal-binding" evidence="1">
    <location>
        <begin position="117"/>
        <end position="377"/>
    </location>
</feature>
<sequence length="581" mass="66716">MSDRLPPIQNMVELRKGVDADLDAWLLHCITQNNLEYLINPHSNASPEQLRFMVCLDEDQVYIPCSDVLFQDLMAPELTQGLLRGYLVCWKVLVRLAHQHIKDPYIRRTIFQFARRQFQGTLHHHILIPSRLMKRLQNIFSSLTGIDDPYLERKQQYNQRAQAFLDSPVLESLLYACPASSLSCARIKDLRWELDLLELQRLFMLSSWVDLWHEDTPNILQAREILAQPCTEFDRLTDIFGPDHPEPLKILYLPNASGGILFDIRIIRCLLRMGHKVILALKSGFYFQTPTIWDVDRDPVLAKALAGAHCIADSSLGKNALLKTLREHQFVIIGDGSQERCNLYRSSVTFARAWKEADVIIAKGEPHVRRLIQTGHQFTRTICCFHRDERGFHLHVKEKPAHVHKHTEAGLRAKAGQIIQSMREAKVQGRRPMFYSAIIGSIPGQTKTAIRVVTAFVTHLRANLRGAFIINPAEHFEPGLDGDDLMFMWEQVQRSGLLEVWRFQTVADVEKSFELLDEPMPAAWIGKDATFSTGCTKEMRIALDMQREHPEMQILGPPPEHFFRRQEYGVGLYHDAGIVAR</sequence>
<dbReference type="Proteomes" id="UP000016587">
    <property type="component" value="Chromosome"/>
</dbReference>
<dbReference type="InterPro" id="IPR036075">
    <property type="entry name" value="ARMT-1-like_metal-bd_sf"/>
</dbReference>
<dbReference type="Gene3D" id="3.40.50.10880">
    <property type="entry name" value="Uncharacterised protein PF01937, DUF89, domain 3"/>
    <property type="match status" value="1"/>
</dbReference>
<proteinExistence type="predicted"/>
<dbReference type="KEGG" id="dgg:DGI_3276"/>
<dbReference type="AlphaFoldDB" id="T2GFQ1"/>
<dbReference type="STRING" id="1121448.DGI_3276"/>
<organism evidence="2 3">
    <name type="scientific">Megalodesulfovibrio gigas (strain ATCC 19364 / DSM 1382 / NCIMB 9332 / VKM B-1759)</name>
    <name type="common">Desulfovibrio gigas</name>
    <dbReference type="NCBI Taxonomy" id="1121448"/>
    <lineage>
        <taxon>Bacteria</taxon>
        <taxon>Pseudomonadati</taxon>
        <taxon>Thermodesulfobacteriota</taxon>
        <taxon>Desulfovibrionia</taxon>
        <taxon>Desulfovibrionales</taxon>
        <taxon>Desulfovibrionaceae</taxon>
        <taxon>Megalodesulfovibrio</taxon>
    </lineage>
</organism>
<dbReference type="HOGENOM" id="CLU_465199_0_0_7"/>
<dbReference type="PATRIC" id="fig|1121448.10.peg.3230"/>